<gene>
    <name evidence="2" type="ORF">E2C01_044478</name>
</gene>
<keyword evidence="1" id="KW-0732">Signal</keyword>
<name>A0A5B7G0K3_PORTR</name>
<dbReference type="AlphaFoldDB" id="A0A5B7G0K3"/>
<organism evidence="2 3">
    <name type="scientific">Portunus trituberculatus</name>
    <name type="common">Swimming crab</name>
    <name type="synonym">Neptunus trituberculatus</name>
    <dbReference type="NCBI Taxonomy" id="210409"/>
    <lineage>
        <taxon>Eukaryota</taxon>
        <taxon>Metazoa</taxon>
        <taxon>Ecdysozoa</taxon>
        <taxon>Arthropoda</taxon>
        <taxon>Crustacea</taxon>
        <taxon>Multicrustacea</taxon>
        <taxon>Malacostraca</taxon>
        <taxon>Eumalacostraca</taxon>
        <taxon>Eucarida</taxon>
        <taxon>Decapoda</taxon>
        <taxon>Pleocyemata</taxon>
        <taxon>Brachyura</taxon>
        <taxon>Eubrachyura</taxon>
        <taxon>Portunoidea</taxon>
        <taxon>Portunidae</taxon>
        <taxon>Portuninae</taxon>
        <taxon>Portunus</taxon>
    </lineage>
</organism>
<protein>
    <recommendedName>
        <fullName evidence="4">Secreted protein</fullName>
    </recommendedName>
</protein>
<reference evidence="2 3" key="1">
    <citation type="submission" date="2019-05" db="EMBL/GenBank/DDBJ databases">
        <title>Another draft genome of Portunus trituberculatus and its Hox gene families provides insights of decapod evolution.</title>
        <authorList>
            <person name="Jeong J.-H."/>
            <person name="Song I."/>
            <person name="Kim S."/>
            <person name="Choi T."/>
            <person name="Kim D."/>
            <person name="Ryu S."/>
            <person name="Kim W."/>
        </authorList>
    </citation>
    <scope>NUCLEOTIDE SEQUENCE [LARGE SCALE GENOMIC DNA]</scope>
    <source>
        <tissue evidence="2">Muscle</tissue>
    </source>
</reference>
<evidence type="ECO:0008006" key="4">
    <source>
        <dbReference type="Google" id="ProtNLM"/>
    </source>
</evidence>
<feature type="signal peptide" evidence="1">
    <location>
        <begin position="1"/>
        <end position="16"/>
    </location>
</feature>
<accession>A0A5B7G0K3</accession>
<evidence type="ECO:0000313" key="3">
    <source>
        <dbReference type="Proteomes" id="UP000324222"/>
    </source>
</evidence>
<feature type="chain" id="PRO_5022668286" description="Secreted protein" evidence="1">
    <location>
        <begin position="17"/>
        <end position="155"/>
    </location>
</feature>
<sequence>MSWRFIPLSAFGCTTACCIHNNAKEPLMCAATATCKRQRRGPAWLPSVHPACTRTVFLVSMKGVNRSLHSCSGEAWSVSVLCEGDSGQRPGKAGSGVWLCLHGGCAARWGMPLGLRTVTQSMKISLQQAIAFAGTIVPSPSPFSLINISRTFVFI</sequence>
<dbReference type="EMBL" id="VSRR010009640">
    <property type="protein sequence ID" value="MPC50648.1"/>
    <property type="molecule type" value="Genomic_DNA"/>
</dbReference>
<evidence type="ECO:0000313" key="2">
    <source>
        <dbReference type="EMBL" id="MPC50648.1"/>
    </source>
</evidence>
<dbReference type="Proteomes" id="UP000324222">
    <property type="component" value="Unassembled WGS sequence"/>
</dbReference>
<comment type="caution">
    <text evidence="2">The sequence shown here is derived from an EMBL/GenBank/DDBJ whole genome shotgun (WGS) entry which is preliminary data.</text>
</comment>
<proteinExistence type="predicted"/>
<keyword evidence="3" id="KW-1185">Reference proteome</keyword>
<evidence type="ECO:0000256" key="1">
    <source>
        <dbReference type="SAM" id="SignalP"/>
    </source>
</evidence>